<organism evidence="3 4">
    <name type="scientific">Ancrocorticia populi</name>
    <dbReference type="NCBI Taxonomy" id="2175228"/>
    <lineage>
        <taxon>Bacteria</taxon>
        <taxon>Bacillati</taxon>
        <taxon>Actinomycetota</taxon>
        <taxon>Actinomycetes</taxon>
        <taxon>Actinomycetales</taxon>
        <taxon>Actinomycetaceae</taxon>
        <taxon>Ancrocorticia</taxon>
    </lineage>
</organism>
<feature type="compositionally biased region" description="Acidic residues" evidence="1">
    <location>
        <begin position="240"/>
        <end position="253"/>
    </location>
</feature>
<keyword evidence="2" id="KW-0812">Transmembrane</keyword>
<dbReference type="OrthoDB" id="5143471at2"/>
<keyword evidence="2" id="KW-1133">Transmembrane helix</keyword>
<dbReference type="AlphaFoldDB" id="A0A2V1KAY9"/>
<comment type="caution">
    <text evidence="3">The sequence shown here is derived from an EMBL/GenBank/DDBJ whole genome shotgun (WGS) entry which is preliminary data.</text>
</comment>
<evidence type="ECO:0000313" key="3">
    <source>
        <dbReference type="EMBL" id="PWF26901.1"/>
    </source>
</evidence>
<feature type="transmembrane region" description="Helical" evidence="2">
    <location>
        <begin position="182"/>
        <end position="200"/>
    </location>
</feature>
<evidence type="ECO:0000256" key="1">
    <source>
        <dbReference type="SAM" id="MobiDB-lite"/>
    </source>
</evidence>
<feature type="region of interest" description="Disordered" evidence="1">
    <location>
        <begin position="220"/>
        <end position="285"/>
    </location>
</feature>
<reference evidence="4" key="1">
    <citation type="submission" date="2018-05" db="EMBL/GenBank/DDBJ databases">
        <authorList>
            <person name="Li Y."/>
        </authorList>
    </citation>
    <scope>NUCLEOTIDE SEQUENCE [LARGE SCALE GENOMIC DNA]</scope>
    <source>
        <strain evidence="4">sk1b4</strain>
    </source>
</reference>
<evidence type="ECO:0000256" key="2">
    <source>
        <dbReference type="SAM" id="Phobius"/>
    </source>
</evidence>
<protein>
    <submittedName>
        <fullName evidence="3">Uncharacterized protein</fullName>
    </submittedName>
</protein>
<dbReference type="EMBL" id="QETB01000001">
    <property type="protein sequence ID" value="PWF26901.1"/>
    <property type="molecule type" value="Genomic_DNA"/>
</dbReference>
<gene>
    <name evidence="3" type="ORF">DD236_00335</name>
</gene>
<keyword evidence="2" id="KW-0472">Membrane</keyword>
<dbReference type="Proteomes" id="UP000245283">
    <property type="component" value="Unassembled WGS sequence"/>
</dbReference>
<accession>A0A2V1KAY9</accession>
<name>A0A2V1KAY9_9ACTO</name>
<keyword evidence="4" id="KW-1185">Reference proteome</keyword>
<dbReference type="RefSeq" id="WP_109092402.1">
    <property type="nucleotide sequence ID" value="NZ_JBQDYW010000035.1"/>
</dbReference>
<evidence type="ECO:0000313" key="4">
    <source>
        <dbReference type="Proteomes" id="UP000245283"/>
    </source>
</evidence>
<proteinExistence type="predicted"/>
<sequence>MFCRKKKAQKKIAAQTPDQVRAVAETLKDSANATSKQIAQQAQTLAAQGAEWAAPHIEDATKKASEYADQATELTKQGIDWATPHVEDAVKKASEYADHATELTKQGIDWATPHVEDALDKANDAKDKVLNDYVPRAKAAAKAANEAARSDGDVKTKAVAVQESTTKALTTSPKKKGRAKKFFGIFAALGALGGGVFYLWKRSQPVEDPWAEAYWEDVKSATPASANTPEPDIAPTPEVATEEVAEEVAEEAAEGALNDEAAAEPEKTASKPEPTVTDPTDKPAE</sequence>